<sequence>MKKETMYQLISGLFVFLFVYTASSKWMDIETFRWALSGSPLLKHTANWMIYALPAVEILVALLLCIRATRSLGMLSSLALMITFTLYIGYLLASRHELPCSCGGIFRDLTWRNHLIVNCILLVIAALGYRLQGQKTY</sequence>
<evidence type="ECO:0000256" key="3">
    <source>
        <dbReference type="ARBA" id="ARBA00022989"/>
    </source>
</evidence>
<keyword evidence="4 5" id="KW-0472">Membrane</keyword>
<dbReference type="Proteomes" id="UP000033121">
    <property type="component" value="Unassembled WGS sequence"/>
</dbReference>
<dbReference type="Pfam" id="PF07291">
    <property type="entry name" value="MauE"/>
    <property type="match status" value="1"/>
</dbReference>
<comment type="caution">
    <text evidence="7">The sequence shown here is derived from an EMBL/GenBank/DDBJ whole genome shotgun (WGS) entry which is preliminary data.</text>
</comment>
<dbReference type="InterPro" id="IPR009908">
    <property type="entry name" value="Methylamine_util_MauE"/>
</dbReference>
<proteinExistence type="predicted"/>
<name>A0A0E9N5Z6_9BACT</name>
<keyword evidence="8" id="KW-1185">Reference proteome</keyword>
<dbReference type="GO" id="GO:0030416">
    <property type="term" value="P:methylamine metabolic process"/>
    <property type="evidence" value="ECO:0007669"/>
    <property type="project" value="InterPro"/>
</dbReference>
<protein>
    <recommendedName>
        <fullName evidence="6">Methylamine utilisation protein MauE domain-containing protein</fullName>
    </recommendedName>
</protein>
<keyword evidence="3 5" id="KW-1133">Transmembrane helix</keyword>
<organism evidence="7 8">
    <name type="scientific">Flavihumibacter petaseus NBRC 106054</name>
    <dbReference type="NCBI Taxonomy" id="1220578"/>
    <lineage>
        <taxon>Bacteria</taxon>
        <taxon>Pseudomonadati</taxon>
        <taxon>Bacteroidota</taxon>
        <taxon>Chitinophagia</taxon>
        <taxon>Chitinophagales</taxon>
        <taxon>Chitinophagaceae</taxon>
        <taxon>Flavihumibacter</taxon>
    </lineage>
</organism>
<reference evidence="7 8" key="1">
    <citation type="submission" date="2015-04" db="EMBL/GenBank/DDBJ databases">
        <title>Whole genome shotgun sequence of Flavihumibacter petaseus NBRC 106054.</title>
        <authorList>
            <person name="Miyazawa S."/>
            <person name="Hosoyama A."/>
            <person name="Hashimoto M."/>
            <person name="Noguchi M."/>
            <person name="Tsuchikane K."/>
            <person name="Ohji S."/>
            <person name="Yamazoe A."/>
            <person name="Ichikawa N."/>
            <person name="Kimura A."/>
            <person name="Fujita N."/>
        </authorList>
    </citation>
    <scope>NUCLEOTIDE SEQUENCE [LARGE SCALE GENOMIC DNA]</scope>
    <source>
        <strain evidence="7 8">NBRC 106054</strain>
    </source>
</reference>
<evidence type="ECO:0000256" key="4">
    <source>
        <dbReference type="ARBA" id="ARBA00023136"/>
    </source>
</evidence>
<evidence type="ECO:0000313" key="8">
    <source>
        <dbReference type="Proteomes" id="UP000033121"/>
    </source>
</evidence>
<evidence type="ECO:0000256" key="1">
    <source>
        <dbReference type="ARBA" id="ARBA00004141"/>
    </source>
</evidence>
<dbReference type="EMBL" id="BBWV01000004">
    <property type="protein sequence ID" value="GAO45249.1"/>
    <property type="molecule type" value="Genomic_DNA"/>
</dbReference>
<evidence type="ECO:0000313" key="7">
    <source>
        <dbReference type="EMBL" id="GAO45249.1"/>
    </source>
</evidence>
<feature type="transmembrane region" description="Helical" evidence="5">
    <location>
        <begin position="48"/>
        <end position="66"/>
    </location>
</feature>
<feature type="transmembrane region" description="Helical" evidence="5">
    <location>
        <begin position="73"/>
        <end position="93"/>
    </location>
</feature>
<dbReference type="RefSeq" id="WP_046371194.1">
    <property type="nucleotide sequence ID" value="NZ_BBWV01000004.1"/>
</dbReference>
<feature type="domain" description="Methylamine utilisation protein MauE" evidence="6">
    <location>
        <begin position="5"/>
        <end position="129"/>
    </location>
</feature>
<feature type="transmembrane region" description="Helical" evidence="5">
    <location>
        <begin position="113"/>
        <end position="131"/>
    </location>
</feature>
<evidence type="ECO:0000259" key="6">
    <source>
        <dbReference type="Pfam" id="PF07291"/>
    </source>
</evidence>
<keyword evidence="2 5" id="KW-0812">Transmembrane</keyword>
<evidence type="ECO:0000256" key="5">
    <source>
        <dbReference type="SAM" id="Phobius"/>
    </source>
</evidence>
<gene>
    <name evidence="7" type="ORF">FPE01S_04_04925</name>
</gene>
<dbReference type="STRING" id="1220578.FPE01S_04_04925"/>
<comment type="subcellular location">
    <subcellularLocation>
        <location evidence="1">Membrane</location>
        <topology evidence="1">Multi-pass membrane protein</topology>
    </subcellularLocation>
</comment>
<dbReference type="AlphaFoldDB" id="A0A0E9N5Z6"/>
<dbReference type="GO" id="GO:0016020">
    <property type="term" value="C:membrane"/>
    <property type="evidence" value="ECO:0007669"/>
    <property type="project" value="UniProtKB-SubCell"/>
</dbReference>
<evidence type="ECO:0000256" key="2">
    <source>
        <dbReference type="ARBA" id="ARBA00022692"/>
    </source>
</evidence>
<dbReference type="OrthoDB" id="680026at2"/>
<accession>A0A0E9N5Z6</accession>